<evidence type="ECO:0000256" key="4">
    <source>
        <dbReference type="HAMAP-Rule" id="MF_00636"/>
    </source>
</evidence>
<keyword evidence="2 4" id="KW-0067">ATP-binding</keyword>
<sequence>MEFVIITGMSGAGKSQAIKILEDLNYYCMDNMPPALLPNFAELCVSSSKDVNKVAVVADIRSGIFFKDLFNSLEILRSKGILYRILYLDASDDELVKRYKEQRRPHPLSATGTIIDGIQEERYKLEEVKKRSDYIIDTTNMKLGQLKEELHNIFVQGNILYNLNITLMSFGYKYGIPQDSDLVFDVRFLPNPFYIEELKDFTGNDKNVQDYVMSFDSSEVFIDKLVDMLLFLLPHYVIEGKTNLVISIGCTGGKHRSVTITNRIASILSGQNYRIIVNHRDITKQKR</sequence>
<dbReference type="SUPFAM" id="SSF52540">
    <property type="entry name" value="P-loop containing nucleoside triphosphate hydrolases"/>
    <property type="match status" value="1"/>
</dbReference>
<feature type="domain" description="RapZ-like N-terminal" evidence="5">
    <location>
        <begin position="1"/>
        <end position="155"/>
    </location>
</feature>
<dbReference type="HAMAP" id="MF_00636">
    <property type="entry name" value="RapZ_like"/>
    <property type="match status" value="1"/>
</dbReference>
<dbReference type="GO" id="GO:0005524">
    <property type="term" value="F:ATP binding"/>
    <property type="evidence" value="ECO:0007669"/>
    <property type="project" value="UniProtKB-UniRule"/>
</dbReference>
<dbReference type="InterPro" id="IPR005337">
    <property type="entry name" value="RapZ-like"/>
</dbReference>
<dbReference type="GO" id="GO:0005525">
    <property type="term" value="F:GTP binding"/>
    <property type="evidence" value="ECO:0007669"/>
    <property type="project" value="UniProtKB-UniRule"/>
</dbReference>
<dbReference type="PANTHER" id="PTHR30448">
    <property type="entry name" value="RNASE ADAPTER PROTEIN RAPZ"/>
    <property type="match status" value="1"/>
</dbReference>
<dbReference type="Gene3D" id="3.40.50.300">
    <property type="entry name" value="P-loop containing nucleotide triphosphate hydrolases"/>
    <property type="match status" value="1"/>
</dbReference>
<dbReference type="InterPro" id="IPR027417">
    <property type="entry name" value="P-loop_NTPase"/>
</dbReference>
<evidence type="ECO:0000313" key="7">
    <source>
        <dbReference type="EMBL" id="NYB73701.1"/>
    </source>
</evidence>
<evidence type="ECO:0000259" key="6">
    <source>
        <dbReference type="Pfam" id="PF22740"/>
    </source>
</evidence>
<keyword evidence="3 4" id="KW-0342">GTP-binding</keyword>
<dbReference type="Pfam" id="PF03668">
    <property type="entry name" value="RapZ-like_N"/>
    <property type="match status" value="1"/>
</dbReference>
<proteinExistence type="inferred from homology"/>
<accession>A0A974GVV6</accession>
<feature type="binding site" evidence="4">
    <location>
        <begin position="8"/>
        <end position="15"/>
    </location>
    <ligand>
        <name>ATP</name>
        <dbReference type="ChEBI" id="CHEBI:30616"/>
    </ligand>
</feature>
<comment type="caution">
    <text evidence="7">The sequence shown here is derived from an EMBL/GenBank/DDBJ whole genome shotgun (WGS) entry which is preliminary data.</text>
</comment>
<dbReference type="PANTHER" id="PTHR30448:SF0">
    <property type="entry name" value="RNASE ADAPTER PROTEIN RAPZ"/>
    <property type="match status" value="1"/>
</dbReference>
<name>A0A974GVV6_SEDHY</name>
<evidence type="ECO:0000256" key="2">
    <source>
        <dbReference type="ARBA" id="ARBA00022840"/>
    </source>
</evidence>
<feature type="domain" description="RapZ C-terminal" evidence="6">
    <location>
        <begin position="164"/>
        <end position="282"/>
    </location>
</feature>
<protein>
    <submittedName>
        <fullName evidence="7">RNase adapter RapZ</fullName>
    </submittedName>
</protein>
<dbReference type="InterPro" id="IPR053931">
    <property type="entry name" value="RapZ_C"/>
</dbReference>
<dbReference type="EMBL" id="JACBNQ010000004">
    <property type="protein sequence ID" value="NYB73701.1"/>
    <property type="molecule type" value="Genomic_DNA"/>
</dbReference>
<keyword evidence="8" id="KW-1185">Reference proteome</keyword>
<dbReference type="PIRSF" id="PIRSF005052">
    <property type="entry name" value="P-loopkin"/>
    <property type="match status" value="1"/>
</dbReference>
<dbReference type="InterPro" id="IPR053930">
    <property type="entry name" value="RapZ-like_N"/>
</dbReference>
<dbReference type="AlphaFoldDB" id="A0A974GVV6"/>
<evidence type="ECO:0000256" key="1">
    <source>
        <dbReference type="ARBA" id="ARBA00022741"/>
    </source>
</evidence>
<dbReference type="Pfam" id="PF22740">
    <property type="entry name" value="PapZ_C"/>
    <property type="match status" value="1"/>
</dbReference>
<evidence type="ECO:0000259" key="5">
    <source>
        <dbReference type="Pfam" id="PF03668"/>
    </source>
</evidence>
<evidence type="ECO:0000313" key="8">
    <source>
        <dbReference type="Proteomes" id="UP000611629"/>
    </source>
</evidence>
<dbReference type="RefSeq" id="WP_179237397.1">
    <property type="nucleotide sequence ID" value="NZ_JACBNQ010000004.1"/>
</dbReference>
<dbReference type="Proteomes" id="UP000611629">
    <property type="component" value="Unassembled WGS sequence"/>
</dbReference>
<keyword evidence="1 4" id="KW-0547">Nucleotide-binding</keyword>
<evidence type="ECO:0000256" key="3">
    <source>
        <dbReference type="ARBA" id="ARBA00023134"/>
    </source>
</evidence>
<reference evidence="7" key="1">
    <citation type="submission" date="2020-07" db="EMBL/GenBank/DDBJ databases">
        <title>Genomic analysis of a strain of Sedimentibacter Hydroxybenzoicus DSM7310.</title>
        <authorList>
            <person name="Ma S."/>
        </authorList>
    </citation>
    <scope>NUCLEOTIDE SEQUENCE</scope>
    <source>
        <strain evidence="7">DSM 7310</strain>
    </source>
</reference>
<feature type="binding site" evidence="4">
    <location>
        <begin position="59"/>
        <end position="62"/>
    </location>
    <ligand>
        <name>GTP</name>
        <dbReference type="ChEBI" id="CHEBI:37565"/>
    </ligand>
</feature>
<organism evidence="7 8">
    <name type="scientific">Sedimentibacter hydroxybenzoicus DSM 7310</name>
    <dbReference type="NCBI Taxonomy" id="1123245"/>
    <lineage>
        <taxon>Bacteria</taxon>
        <taxon>Bacillati</taxon>
        <taxon>Bacillota</taxon>
        <taxon>Tissierellia</taxon>
        <taxon>Sedimentibacter</taxon>
    </lineage>
</organism>
<dbReference type="NCBIfam" id="NF003828">
    <property type="entry name" value="PRK05416.1"/>
    <property type="match status" value="1"/>
</dbReference>
<gene>
    <name evidence="7" type="primary">rapZ</name>
    <name evidence="7" type="ORF">HZF24_06050</name>
</gene>